<name>A0A2Z2HX78_9EURY</name>
<accession>A0A2Z2HX78</accession>
<evidence type="ECO:0000256" key="1">
    <source>
        <dbReference type="SAM" id="MobiDB-lite"/>
    </source>
</evidence>
<dbReference type="Proteomes" id="UP000250088">
    <property type="component" value="Chromosome"/>
</dbReference>
<reference evidence="3" key="1">
    <citation type="submission" date="2017-02" db="EMBL/GenBank/DDBJ databases">
        <title>Natronthermophilus aegyptiacus gen. nov.,sp. nov., an aerobic, extremely halophilic alkalithermophilic archaeon isolated from the athalassohaline Wadi An Natrun, Egypt.</title>
        <authorList>
            <person name="Zhao B."/>
        </authorList>
    </citation>
    <scope>NUCLEOTIDE SEQUENCE [LARGE SCALE GENOMIC DNA]</scope>
    <source>
        <strain evidence="3">JW/NM-HA 15</strain>
    </source>
</reference>
<dbReference type="EMBL" id="CP019893">
    <property type="protein sequence ID" value="ARS90795.1"/>
    <property type="molecule type" value="Genomic_DNA"/>
</dbReference>
<gene>
    <name evidence="2" type="ORF">B1756_14405</name>
</gene>
<proteinExistence type="predicted"/>
<evidence type="ECO:0000313" key="2">
    <source>
        <dbReference type="EMBL" id="ARS90795.1"/>
    </source>
</evidence>
<dbReference type="KEGG" id="naj:B1756_14405"/>
<dbReference type="AlphaFoldDB" id="A0A2Z2HX78"/>
<keyword evidence="3" id="KW-1185">Reference proteome</keyword>
<dbReference type="RefSeq" id="WP_086889160.1">
    <property type="nucleotide sequence ID" value="NZ_CP019893.1"/>
</dbReference>
<dbReference type="GeneID" id="32895289"/>
<feature type="region of interest" description="Disordered" evidence="1">
    <location>
        <begin position="64"/>
        <end position="86"/>
    </location>
</feature>
<sequence>MYELLGKTTQDHIEQVLLQEAIAVINNPTRGPYIKTNKLAKKTDYRTQELGRVCSEMEWLERQNGQSKPKYRVTEKVLDHPDVKST</sequence>
<feature type="compositionally biased region" description="Basic and acidic residues" evidence="1">
    <location>
        <begin position="72"/>
        <end position="86"/>
    </location>
</feature>
<evidence type="ECO:0000313" key="3">
    <source>
        <dbReference type="Proteomes" id="UP000250088"/>
    </source>
</evidence>
<organism evidence="2 3">
    <name type="scientific">Natrarchaeobaculum aegyptiacum</name>
    <dbReference type="NCBI Taxonomy" id="745377"/>
    <lineage>
        <taxon>Archaea</taxon>
        <taxon>Methanobacteriati</taxon>
        <taxon>Methanobacteriota</taxon>
        <taxon>Stenosarchaea group</taxon>
        <taxon>Halobacteria</taxon>
        <taxon>Halobacteriales</taxon>
        <taxon>Natrialbaceae</taxon>
        <taxon>Natrarchaeobaculum</taxon>
    </lineage>
</organism>
<protein>
    <submittedName>
        <fullName evidence="2">Uncharacterized protein</fullName>
    </submittedName>
</protein>